<protein>
    <submittedName>
        <fullName evidence="1">Uncharacterized protein</fullName>
    </submittedName>
</protein>
<dbReference type="Proteomes" id="UP001054945">
    <property type="component" value="Unassembled WGS sequence"/>
</dbReference>
<name>A0AAV4NXA0_CAEEX</name>
<dbReference type="EMBL" id="BPLR01021386">
    <property type="protein sequence ID" value="GIX89044.1"/>
    <property type="molecule type" value="Genomic_DNA"/>
</dbReference>
<evidence type="ECO:0000313" key="2">
    <source>
        <dbReference type="Proteomes" id="UP001054945"/>
    </source>
</evidence>
<accession>A0AAV4NXA0</accession>
<proteinExistence type="predicted"/>
<comment type="caution">
    <text evidence="1">The sequence shown here is derived from an EMBL/GenBank/DDBJ whole genome shotgun (WGS) entry which is preliminary data.</text>
</comment>
<keyword evidence="2" id="KW-1185">Reference proteome</keyword>
<gene>
    <name evidence="1" type="ORF">CEXT_594491</name>
</gene>
<sequence length="34" mass="3849">MTKNFPPLFKIPAFTTRHGDSDVIQHDQSKLAHA</sequence>
<feature type="non-terminal residue" evidence="1">
    <location>
        <position position="34"/>
    </location>
</feature>
<organism evidence="1 2">
    <name type="scientific">Caerostris extrusa</name>
    <name type="common">Bark spider</name>
    <name type="synonym">Caerostris bankana</name>
    <dbReference type="NCBI Taxonomy" id="172846"/>
    <lineage>
        <taxon>Eukaryota</taxon>
        <taxon>Metazoa</taxon>
        <taxon>Ecdysozoa</taxon>
        <taxon>Arthropoda</taxon>
        <taxon>Chelicerata</taxon>
        <taxon>Arachnida</taxon>
        <taxon>Araneae</taxon>
        <taxon>Araneomorphae</taxon>
        <taxon>Entelegynae</taxon>
        <taxon>Araneoidea</taxon>
        <taxon>Araneidae</taxon>
        <taxon>Caerostris</taxon>
    </lineage>
</organism>
<evidence type="ECO:0000313" key="1">
    <source>
        <dbReference type="EMBL" id="GIX89044.1"/>
    </source>
</evidence>
<dbReference type="AlphaFoldDB" id="A0AAV4NXA0"/>
<reference evidence="1 2" key="1">
    <citation type="submission" date="2021-06" db="EMBL/GenBank/DDBJ databases">
        <title>Caerostris extrusa draft genome.</title>
        <authorList>
            <person name="Kono N."/>
            <person name="Arakawa K."/>
        </authorList>
    </citation>
    <scope>NUCLEOTIDE SEQUENCE [LARGE SCALE GENOMIC DNA]</scope>
</reference>